<proteinExistence type="predicted"/>
<geneLocation type="plasmid" evidence="2 3">
    <name>unnamedB</name>
</geneLocation>
<dbReference type="EMBL" id="CP121310">
    <property type="protein sequence ID" value="WFP95361.1"/>
    <property type="molecule type" value="Genomic_DNA"/>
</dbReference>
<accession>D1CSG7</accession>
<reference evidence="1" key="1">
    <citation type="submission" date="2006-02" db="EMBL/GenBank/DDBJ databases">
        <title>Sampling the accessory genome of the Sinorhizobium genus by suppressive subtractive hybridization.</title>
        <authorList>
            <person name="Moulin L."/>
            <person name="Ghazoui Z."/>
            <person name="Young P."/>
        </authorList>
    </citation>
    <scope>NUCLEOTIDE SEQUENCE</scope>
    <source>
        <strain evidence="1">LMG20216</strain>
    </source>
</reference>
<evidence type="ECO:0000313" key="1">
    <source>
        <dbReference type="EMBL" id="ABD74771.1"/>
    </source>
</evidence>
<gene>
    <name evidence="2" type="ORF">P4B07_30480</name>
</gene>
<dbReference type="Proteomes" id="UP001214094">
    <property type="component" value="Plasmid unnamedB"/>
</dbReference>
<organism evidence="1">
    <name type="scientific">Ensifer adhaerens</name>
    <name type="common">Sinorhizobium morelense</name>
    <dbReference type="NCBI Taxonomy" id="106592"/>
    <lineage>
        <taxon>Bacteria</taxon>
        <taxon>Pseudomonadati</taxon>
        <taxon>Pseudomonadota</taxon>
        <taxon>Alphaproteobacteria</taxon>
        <taxon>Hyphomicrobiales</taxon>
        <taxon>Rhizobiaceae</taxon>
        <taxon>Sinorhizobium/Ensifer group</taxon>
        <taxon>Ensifer</taxon>
    </lineage>
</organism>
<dbReference type="GeneID" id="42983387"/>
<keyword evidence="3" id="KW-1185">Reference proteome</keyword>
<keyword evidence="2" id="KW-0614">Plasmid</keyword>
<dbReference type="EMBL" id="DQ403301">
    <property type="protein sequence ID" value="ABD74771.1"/>
    <property type="molecule type" value="Genomic_DNA"/>
</dbReference>
<dbReference type="RefSeq" id="WP_134886622.1">
    <property type="nucleotide sequence ID" value="NZ_CP015882.1"/>
</dbReference>
<protein>
    <submittedName>
        <fullName evidence="1">Putative ATPase</fullName>
    </submittedName>
</protein>
<evidence type="ECO:0000313" key="3">
    <source>
        <dbReference type="Proteomes" id="UP001214094"/>
    </source>
</evidence>
<reference evidence="2 3" key="2">
    <citation type="submission" date="2023-03" db="EMBL/GenBank/DDBJ databases">
        <title>Comparative genome and transcriptome analysis combination mining strategies for increasing vitamin B12 production of Ensifer adhaerens strain.</title>
        <authorList>
            <person name="Yongheng L."/>
        </authorList>
    </citation>
    <scope>NUCLEOTIDE SEQUENCE [LARGE SCALE GENOMIC DNA]</scope>
    <source>
        <strain evidence="2 3">Casida A-T305</strain>
        <plasmid evidence="2 3">unnamedB</plasmid>
    </source>
</reference>
<name>D1CSG7_ENSAD</name>
<evidence type="ECO:0000313" key="2">
    <source>
        <dbReference type="EMBL" id="WFP95361.1"/>
    </source>
</evidence>
<sequence>MKSVTRRLGAIAHLFNGAGKRLSADRLIIPDALLALSAATAIEPQVETWRKQPLRRPFSSALQLIGCDI</sequence>
<dbReference type="AlphaFoldDB" id="D1CSG7"/>